<organism evidence="2 3">
    <name type="scientific">Moumouvirus australiensis</name>
    <dbReference type="NCBI Taxonomy" id="2109587"/>
    <lineage>
        <taxon>Viruses</taxon>
        <taxon>Varidnaviria</taxon>
        <taxon>Bamfordvirae</taxon>
        <taxon>Nucleocytoviricota</taxon>
        <taxon>Megaviricetes</taxon>
        <taxon>Imitervirales</taxon>
        <taxon>Mimiviridae</taxon>
        <taxon>Megamimivirinae</taxon>
        <taxon>Moumouvirus</taxon>
        <taxon>Moumouvirus australiense</taxon>
    </lineage>
</organism>
<feature type="compositionally biased region" description="Polar residues" evidence="1">
    <location>
        <begin position="204"/>
        <end position="213"/>
    </location>
</feature>
<keyword evidence="3" id="KW-1185">Reference proteome</keyword>
<evidence type="ECO:0000313" key="3">
    <source>
        <dbReference type="Proteomes" id="UP000289600"/>
    </source>
</evidence>
<feature type="region of interest" description="Disordered" evidence="1">
    <location>
        <begin position="204"/>
        <end position="229"/>
    </location>
</feature>
<reference evidence="3" key="1">
    <citation type="submission" date="2018-01" db="EMBL/GenBank/DDBJ databases">
        <title>Testimony of 'menage a trois' revealed by the proteome of Megavirus virophage.</title>
        <authorList>
            <person name="Jeudy S."/>
            <person name="Bertaux L."/>
            <person name="Alempic J.-M."/>
            <person name="Lartigue A."/>
            <person name="Legendre M."/>
            <person name="Philippe N."/>
            <person name="Beucher L."/>
            <person name="Biondi E."/>
            <person name="Juul S."/>
            <person name="Turner D."/>
            <person name="Coute Y."/>
            <person name="Claverie J.-M."/>
            <person name="Abergel C."/>
        </authorList>
    </citation>
    <scope>NUCLEOTIDE SEQUENCE [LARGE SCALE GENOMIC DNA]</scope>
</reference>
<dbReference type="InterPro" id="IPR055621">
    <property type="entry name" value="DUF7197"/>
</dbReference>
<gene>
    <name evidence="2" type="ORF">mc_305</name>
</gene>
<name>A0A2P1ELC9_9VIRU</name>
<dbReference type="EMBL" id="MG807320">
    <property type="protein sequence ID" value="AVL94691.1"/>
    <property type="molecule type" value="Genomic_DNA"/>
</dbReference>
<evidence type="ECO:0000313" key="2">
    <source>
        <dbReference type="EMBL" id="AVL94691.1"/>
    </source>
</evidence>
<protein>
    <submittedName>
        <fullName evidence="2">Uncharacterized protein</fullName>
    </submittedName>
</protein>
<accession>A0A2P1ELC9</accession>
<dbReference type="Proteomes" id="UP000289600">
    <property type="component" value="Segment"/>
</dbReference>
<dbReference type="Pfam" id="PF23827">
    <property type="entry name" value="DUF7197"/>
    <property type="match status" value="1"/>
</dbReference>
<proteinExistence type="predicted"/>
<evidence type="ECO:0000256" key="1">
    <source>
        <dbReference type="SAM" id="MobiDB-lite"/>
    </source>
</evidence>
<sequence>MKTSSAFQSPINEKFTTKELDILARNKKFFSSNKKYIITMLDIIQGKSNISIRVLDWFVANYSKKNNTTYKIRKNGKYEEFNVNDEYKNQLRGYTKQYFDPFCRKKKVIYEYRFDDDDKIIHFISSIGQLNFFQWAITYKVIKYVEMKLKKIEKDMKETSKLNKEKKLNSQNNSTKSDEIDSCYVDEIDPIICSSEKINSLHISPGKKNSNIKTDSDSRNKRQQLSRSVYDRGIKKSNCPIKLDFE</sequence>